<keyword evidence="2" id="KW-0328">Glycosyltransferase</keyword>
<keyword evidence="3" id="KW-0808">Transferase</keyword>
<dbReference type="Proteomes" id="UP000239649">
    <property type="component" value="Unassembled WGS sequence"/>
</dbReference>
<gene>
    <name evidence="8" type="ORF">C2E20_7393</name>
</gene>
<evidence type="ECO:0000256" key="1">
    <source>
        <dbReference type="ARBA" id="ARBA00004167"/>
    </source>
</evidence>
<keyword evidence="5" id="KW-1133">Transmembrane helix</keyword>
<organism evidence="8 9">
    <name type="scientific">Micractinium conductrix</name>
    <dbReference type="NCBI Taxonomy" id="554055"/>
    <lineage>
        <taxon>Eukaryota</taxon>
        <taxon>Viridiplantae</taxon>
        <taxon>Chlorophyta</taxon>
        <taxon>core chlorophytes</taxon>
        <taxon>Trebouxiophyceae</taxon>
        <taxon>Chlorellales</taxon>
        <taxon>Chlorellaceae</taxon>
        <taxon>Chlorella clade</taxon>
        <taxon>Micractinium</taxon>
    </lineage>
</organism>
<dbReference type="Pfam" id="PF23452">
    <property type="entry name" value="HPAT"/>
    <property type="match status" value="1"/>
</dbReference>
<reference evidence="8 9" key="1">
    <citation type="journal article" date="2018" name="Plant J.">
        <title>Genome sequences of Chlorella sorokiniana UTEX 1602 and Micractinium conductrix SAG 241.80: implications to maltose excretion by a green alga.</title>
        <authorList>
            <person name="Arriola M.B."/>
            <person name="Velmurugan N."/>
            <person name="Zhang Y."/>
            <person name="Plunkett M.H."/>
            <person name="Hondzo H."/>
            <person name="Barney B.M."/>
        </authorList>
    </citation>
    <scope>NUCLEOTIDE SEQUENCE [LARGE SCALE GENOMIC DNA]</scope>
    <source>
        <strain evidence="8 9">SAG 241.80</strain>
    </source>
</reference>
<dbReference type="GO" id="GO:0016020">
    <property type="term" value="C:membrane"/>
    <property type="evidence" value="ECO:0007669"/>
    <property type="project" value="UniProtKB-SubCell"/>
</dbReference>
<comment type="caution">
    <text evidence="8">The sequence shown here is derived from an EMBL/GenBank/DDBJ whole genome shotgun (WGS) entry which is preliminary data.</text>
</comment>
<evidence type="ECO:0000256" key="3">
    <source>
        <dbReference type="ARBA" id="ARBA00022679"/>
    </source>
</evidence>
<dbReference type="EMBL" id="LHPF02000030">
    <property type="protein sequence ID" value="PSC69020.1"/>
    <property type="molecule type" value="Genomic_DNA"/>
</dbReference>
<dbReference type="PANTHER" id="PTHR31485:SF7">
    <property type="entry name" value="PEPTIDYL SERINE ALPHA-GALACTOSYLTRANSFERASE"/>
    <property type="match status" value="1"/>
</dbReference>
<name>A0A2P6V4K2_9CHLO</name>
<dbReference type="PANTHER" id="PTHR31485">
    <property type="entry name" value="PEPTIDYL SERINE ALPHA-GALACTOSYLTRANSFERASE"/>
    <property type="match status" value="1"/>
</dbReference>
<evidence type="ECO:0000259" key="7">
    <source>
        <dbReference type="Pfam" id="PF23452"/>
    </source>
</evidence>
<evidence type="ECO:0000256" key="2">
    <source>
        <dbReference type="ARBA" id="ARBA00022676"/>
    </source>
</evidence>
<dbReference type="AlphaFoldDB" id="A0A2P6V4K2"/>
<evidence type="ECO:0000313" key="9">
    <source>
        <dbReference type="Proteomes" id="UP000239649"/>
    </source>
</evidence>
<sequence length="372" mass="41710">MAFSFRKAGQPGTLTRLLSCSEEAWAELPEPDKALSDDIPTHRCPSYSHHPRTADFYPGINKPVAVADWLAHTDVADEDYILLIDADMIMRRPVLPQELGAAPGTAVSGFFGYMRGVDNELALRHVPEVEPRMDDVAGPVGRRGDQVGGFTLMQAGDMRRVAPWWIKYSEDVRADPLAWNLTGDVYAHEDEPPWIAEMYGYSFGAAKTDVWHIADRTFQLYPGYEVGPEHVQSPPKVLHYGILWNVTRGAVPEDFQFDKHWFEQFDALSCPPWQLSQDPHRSTQGLFPHPPPPSQLNRSSGYAYLRDLLSIEVLATLNAAFCERYRRVCPASEQLEVECGKAEALARELDEAFASFVPPDACLLYVCDSLSN</sequence>
<evidence type="ECO:0000313" key="8">
    <source>
        <dbReference type="EMBL" id="PSC69020.1"/>
    </source>
</evidence>
<keyword evidence="6" id="KW-0472">Membrane</keyword>
<proteinExistence type="predicted"/>
<dbReference type="OrthoDB" id="2015991at2759"/>
<dbReference type="STRING" id="554055.A0A2P6V4K2"/>
<evidence type="ECO:0000256" key="5">
    <source>
        <dbReference type="ARBA" id="ARBA00022989"/>
    </source>
</evidence>
<keyword evidence="9" id="KW-1185">Reference proteome</keyword>
<dbReference type="InterPro" id="IPR044845">
    <property type="entry name" value="HPAT/SRGT1-like"/>
</dbReference>
<comment type="subcellular location">
    <subcellularLocation>
        <location evidence="1">Membrane</location>
        <topology evidence="1">Single-pass membrane protein</topology>
    </subcellularLocation>
</comment>
<accession>A0A2P6V4K2</accession>
<keyword evidence="4" id="KW-0812">Transmembrane</keyword>
<dbReference type="GO" id="GO:0016757">
    <property type="term" value="F:glycosyltransferase activity"/>
    <property type="evidence" value="ECO:0007669"/>
    <property type="project" value="UniProtKB-KW"/>
</dbReference>
<feature type="domain" description="Hydroxyproline O-arabinosyltransferase-like" evidence="7">
    <location>
        <begin position="10"/>
        <end position="282"/>
    </location>
</feature>
<evidence type="ECO:0000256" key="4">
    <source>
        <dbReference type="ARBA" id="ARBA00022692"/>
    </source>
</evidence>
<evidence type="ECO:0000256" key="6">
    <source>
        <dbReference type="ARBA" id="ARBA00023136"/>
    </source>
</evidence>
<dbReference type="InterPro" id="IPR056508">
    <property type="entry name" value="HPAT-like"/>
</dbReference>
<protein>
    <submittedName>
        <fullName evidence="8">Peptidyl serine alpha-galactosyltransferase</fullName>
    </submittedName>
</protein>